<dbReference type="NCBIfam" id="TIGR01430">
    <property type="entry name" value="aden_deam"/>
    <property type="match status" value="1"/>
</dbReference>
<dbReference type="EMBL" id="SOCE01000001">
    <property type="protein sequence ID" value="TDU89428.1"/>
    <property type="molecule type" value="Genomic_DNA"/>
</dbReference>
<feature type="domain" description="Adenosine deaminase" evidence="6">
    <location>
        <begin position="10"/>
        <end position="313"/>
    </location>
</feature>
<dbReference type="InterPro" id="IPR001365">
    <property type="entry name" value="A_deaminase_dom"/>
</dbReference>
<dbReference type="GO" id="GO:0016814">
    <property type="term" value="F:hydrolase activity, acting on carbon-nitrogen (but not peptide) bonds, in cyclic amidines"/>
    <property type="evidence" value="ECO:0007669"/>
    <property type="project" value="UniProtKB-ARBA"/>
</dbReference>
<evidence type="ECO:0000259" key="6">
    <source>
        <dbReference type="Pfam" id="PF00962"/>
    </source>
</evidence>
<dbReference type="SUPFAM" id="SSF51556">
    <property type="entry name" value="Metallo-dependent hydrolases"/>
    <property type="match status" value="1"/>
</dbReference>
<accession>A0A4R7TDI7</accession>
<keyword evidence="5" id="KW-0862">Zinc</keyword>
<keyword evidence="3" id="KW-0479">Metal-binding</keyword>
<protein>
    <submittedName>
        <fullName evidence="7">Adenosine deaminase</fullName>
    </submittedName>
</protein>
<evidence type="ECO:0000256" key="2">
    <source>
        <dbReference type="ARBA" id="ARBA00006676"/>
    </source>
</evidence>
<comment type="caution">
    <text evidence="7">The sequence shown here is derived from an EMBL/GenBank/DDBJ whole genome shotgun (WGS) entry which is preliminary data.</text>
</comment>
<name>A0A4R7TDI7_9ACTN</name>
<organism evidence="7 8">
    <name type="scientific">Kribbella voronezhensis</name>
    <dbReference type="NCBI Taxonomy" id="2512212"/>
    <lineage>
        <taxon>Bacteria</taxon>
        <taxon>Bacillati</taxon>
        <taxon>Actinomycetota</taxon>
        <taxon>Actinomycetes</taxon>
        <taxon>Propionibacteriales</taxon>
        <taxon>Kribbellaceae</taxon>
        <taxon>Kribbella</taxon>
    </lineage>
</organism>
<evidence type="ECO:0000313" key="8">
    <source>
        <dbReference type="Proteomes" id="UP000295151"/>
    </source>
</evidence>
<comment type="cofactor">
    <cofactor evidence="1">
        <name>Zn(2+)</name>
        <dbReference type="ChEBI" id="CHEBI:29105"/>
    </cofactor>
</comment>
<proteinExistence type="inferred from homology"/>
<keyword evidence="4" id="KW-0378">Hydrolase</keyword>
<dbReference type="GO" id="GO:0019239">
    <property type="term" value="F:deaminase activity"/>
    <property type="evidence" value="ECO:0007669"/>
    <property type="project" value="InterPro"/>
</dbReference>
<evidence type="ECO:0000256" key="1">
    <source>
        <dbReference type="ARBA" id="ARBA00001947"/>
    </source>
</evidence>
<evidence type="ECO:0000256" key="4">
    <source>
        <dbReference type="ARBA" id="ARBA00022801"/>
    </source>
</evidence>
<comment type="similarity">
    <text evidence="2">Belongs to the metallo-dependent hydrolases superfamily. Adenosine and AMP deaminases family.</text>
</comment>
<dbReference type="InterPro" id="IPR006650">
    <property type="entry name" value="A/AMP_deam_AS"/>
</dbReference>
<dbReference type="AlphaFoldDB" id="A0A4R7TDI7"/>
<dbReference type="InterPro" id="IPR006330">
    <property type="entry name" value="Ado/ade_deaminase"/>
</dbReference>
<dbReference type="Proteomes" id="UP000295151">
    <property type="component" value="Unassembled WGS sequence"/>
</dbReference>
<dbReference type="GO" id="GO:0046872">
    <property type="term" value="F:metal ion binding"/>
    <property type="evidence" value="ECO:0007669"/>
    <property type="project" value="UniProtKB-KW"/>
</dbReference>
<dbReference type="Pfam" id="PF00962">
    <property type="entry name" value="A_deaminase"/>
    <property type="match status" value="1"/>
</dbReference>
<gene>
    <name evidence="7" type="ORF">EV138_2994</name>
</gene>
<keyword evidence="8" id="KW-1185">Reference proteome</keyword>
<evidence type="ECO:0000256" key="3">
    <source>
        <dbReference type="ARBA" id="ARBA00022723"/>
    </source>
</evidence>
<dbReference type="InterPro" id="IPR032466">
    <property type="entry name" value="Metal_Hydrolase"/>
</dbReference>
<dbReference type="PANTHER" id="PTHR43114:SF6">
    <property type="entry name" value="ADENINE DEAMINASE"/>
    <property type="match status" value="1"/>
</dbReference>
<dbReference type="RefSeq" id="WP_133979507.1">
    <property type="nucleotide sequence ID" value="NZ_SOCE01000001.1"/>
</dbReference>
<evidence type="ECO:0000313" key="7">
    <source>
        <dbReference type="EMBL" id="TDU89428.1"/>
    </source>
</evidence>
<evidence type="ECO:0000256" key="5">
    <source>
        <dbReference type="ARBA" id="ARBA00022833"/>
    </source>
</evidence>
<sequence length="336" mass="35950">MESRDLRLLPKAELHLHLLGALRATTMAELAAAEGISVRDPRLFADFDEFQQCFQDAFRLTAARPENLRRMVREVIADAAADGVVWVQPHFDPFFYTPLGSPDQVMEMVLDEAASASREYGVGFGLTMATSRHAEPEVAEERARFAARYAGRGVHALGLTGNDTVAPAAVFANAFKIARDAGLTAAPHAGELAGPESVRAVVEELGATRVAHGIRAAEDPAVLAFLVEREATLDVCLTSNVLLGVTASIESHPLPTLLAAGVRCSLGADDPLMFDKGLYDEYSLARTELGLSDEQLAAIARTSLETSDAPADLVATGLAGITDWLRADDQLVQERG</sequence>
<dbReference type="GO" id="GO:0009168">
    <property type="term" value="P:purine ribonucleoside monophosphate biosynthetic process"/>
    <property type="evidence" value="ECO:0007669"/>
    <property type="project" value="InterPro"/>
</dbReference>
<reference evidence="7 8" key="1">
    <citation type="submission" date="2019-03" db="EMBL/GenBank/DDBJ databases">
        <title>Genomic Encyclopedia of Type Strains, Phase III (KMG-III): the genomes of soil and plant-associated and newly described type strains.</title>
        <authorList>
            <person name="Whitman W."/>
        </authorList>
    </citation>
    <scope>NUCLEOTIDE SEQUENCE [LARGE SCALE GENOMIC DNA]</scope>
    <source>
        <strain evidence="7 8">VKM Ac-2575</strain>
    </source>
</reference>
<dbReference type="Gene3D" id="3.20.20.140">
    <property type="entry name" value="Metal-dependent hydrolases"/>
    <property type="match status" value="1"/>
</dbReference>
<dbReference type="PANTHER" id="PTHR43114">
    <property type="entry name" value="ADENINE DEAMINASE"/>
    <property type="match status" value="1"/>
</dbReference>
<dbReference type="PROSITE" id="PS00485">
    <property type="entry name" value="A_DEAMINASE"/>
    <property type="match status" value="1"/>
</dbReference>
<dbReference type="OrthoDB" id="105475at2"/>